<dbReference type="RefSeq" id="WP_078363559.1">
    <property type="nucleotide sequence ID" value="NZ_MTJN01000002.1"/>
</dbReference>
<dbReference type="EMBL" id="MTJN01000002">
    <property type="protein sequence ID" value="OOV05777.1"/>
    <property type="molecule type" value="Genomic_DNA"/>
</dbReference>
<protein>
    <submittedName>
        <fullName evidence="2">Uncharacterized protein</fullName>
    </submittedName>
</protein>
<keyword evidence="1" id="KW-0812">Transmembrane</keyword>
<feature type="transmembrane region" description="Helical" evidence="1">
    <location>
        <begin position="12"/>
        <end position="28"/>
    </location>
</feature>
<evidence type="ECO:0000256" key="1">
    <source>
        <dbReference type="SAM" id="Phobius"/>
    </source>
</evidence>
<proteinExistence type="predicted"/>
<keyword evidence="3" id="KW-1185">Reference proteome</keyword>
<gene>
    <name evidence="2" type="ORF">RF819_02795</name>
</gene>
<comment type="caution">
    <text evidence="2">The sequence shown here is derived from an EMBL/GenBank/DDBJ whole genome shotgun (WGS) entry which is preliminary data.</text>
</comment>
<dbReference type="AlphaFoldDB" id="A0A1T1AP12"/>
<dbReference type="OrthoDB" id="9938111at2"/>
<reference evidence="2 3" key="1">
    <citation type="submission" date="2017-01" db="EMBL/GenBank/DDBJ databases">
        <title>Genome sequencing of Rhodoferax fermentans JCM 7819.</title>
        <authorList>
            <person name="Kim Y.J."/>
            <person name="Farh M.E.-A."/>
            <person name="Yang D.-C."/>
        </authorList>
    </citation>
    <scope>NUCLEOTIDE SEQUENCE [LARGE SCALE GENOMIC DNA]</scope>
    <source>
        <strain evidence="2 3">JCM 7819</strain>
    </source>
</reference>
<organism evidence="2 3">
    <name type="scientific">Rhodoferax fermentans</name>
    <dbReference type="NCBI Taxonomy" id="28066"/>
    <lineage>
        <taxon>Bacteria</taxon>
        <taxon>Pseudomonadati</taxon>
        <taxon>Pseudomonadota</taxon>
        <taxon>Betaproteobacteria</taxon>
        <taxon>Burkholderiales</taxon>
        <taxon>Comamonadaceae</taxon>
        <taxon>Rhodoferax</taxon>
    </lineage>
</organism>
<feature type="transmembrane region" description="Helical" evidence="1">
    <location>
        <begin position="58"/>
        <end position="77"/>
    </location>
</feature>
<evidence type="ECO:0000313" key="3">
    <source>
        <dbReference type="Proteomes" id="UP000190750"/>
    </source>
</evidence>
<accession>A0A1T1AP12</accession>
<name>A0A1T1AP12_RHOFE</name>
<evidence type="ECO:0000313" key="2">
    <source>
        <dbReference type="EMBL" id="OOV05777.1"/>
    </source>
</evidence>
<dbReference type="STRING" id="28066.RF819_02795"/>
<dbReference type="Proteomes" id="UP000190750">
    <property type="component" value="Unassembled WGS sequence"/>
</dbReference>
<keyword evidence="1" id="KW-0472">Membrane</keyword>
<keyword evidence="1" id="KW-1133">Transmembrane helix</keyword>
<sequence length="81" mass="8811">MNGFFGHIDAAPLFYGLLLAIGIFSMLRKLLKFDLGTLAVEVIVFYVVFSMHKGTLTGGMSAAICALIVGLAFKLVVRWSK</sequence>